<evidence type="ECO:0000313" key="3">
    <source>
        <dbReference type="Proteomes" id="UP001198602"/>
    </source>
</evidence>
<gene>
    <name evidence="2" type="ORF">LE190_02510</name>
</gene>
<sequence>MRARRPLLLAALLAACMVAAPACARDKKKKAAPADPDAHRFAVVGRRAAEGGEAALKAVLDDTRDDDLAFLVVTGIKGAQEACGDRVYQKRRALFDKARRPVILSLSGDDWTGCRNSAGRTNAIERLNRLRELFYSEPEALGRSKLPLTRLSSSPRFRSYAENAHWQVGKVLYATINLPAANNHYLPAAGRNSEYEDRAVANRFWLNRLFAIAKQDKVDAVVLFAEGNMQPLLQPANGLRALLQRAPTGHDGFADTRRQVQLRAAGFQGRVLVIDSGKLPPDAQPAISWHGNLGHLSVGTEAIELRVARKGDNVFSLGATLREPGASGQADRQ</sequence>
<evidence type="ECO:0000256" key="1">
    <source>
        <dbReference type="SAM" id="SignalP"/>
    </source>
</evidence>
<evidence type="ECO:0008006" key="4">
    <source>
        <dbReference type="Google" id="ProtNLM"/>
    </source>
</evidence>
<feature type="signal peptide" evidence="1">
    <location>
        <begin position="1"/>
        <end position="24"/>
    </location>
</feature>
<proteinExistence type="predicted"/>
<evidence type="ECO:0000313" key="2">
    <source>
        <dbReference type="EMBL" id="MCA1854802.1"/>
    </source>
</evidence>
<feature type="chain" id="PRO_5047370168" description="Transmembrane protein" evidence="1">
    <location>
        <begin position="25"/>
        <end position="333"/>
    </location>
</feature>
<comment type="caution">
    <text evidence="2">The sequence shown here is derived from an EMBL/GenBank/DDBJ whole genome shotgun (WGS) entry which is preliminary data.</text>
</comment>
<keyword evidence="1" id="KW-0732">Signal</keyword>
<dbReference type="RefSeq" id="WP_225237234.1">
    <property type="nucleotide sequence ID" value="NZ_JAHYBX010000001.1"/>
</dbReference>
<organism evidence="2 3">
    <name type="scientific">Massilia hydrophila</name>
    <dbReference type="NCBI Taxonomy" id="3044279"/>
    <lineage>
        <taxon>Bacteria</taxon>
        <taxon>Pseudomonadati</taxon>
        <taxon>Pseudomonadota</taxon>
        <taxon>Betaproteobacteria</taxon>
        <taxon>Burkholderiales</taxon>
        <taxon>Oxalobacteraceae</taxon>
        <taxon>Telluria group</taxon>
        <taxon>Massilia</taxon>
    </lineage>
</organism>
<keyword evidence="3" id="KW-1185">Reference proteome</keyword>
<protein>
    <recommendedName>
        <fullName evidence="4">Transmembrane protein</fullName>
    </recommendedName>
</protein>
<dbReference type="Proteomes" id="UP001198602">
    <property type="component" value="Unassembled WGS sequence"/>
</dbReference>
<reference evidence="2 3" key="1">
    <citation type="submission" date="2021-07" db="EMBL/GenBank/DDBJ databases">
        <title>Characterization of Violacein-producing bacteria and related species.</title>
        <authorList>
            <person name="Wilson H.S."/>
            <person name="De Leon M.E."/>
        </authorList>
    </citation>
    <scope>NUCLEOTIDE SEQUENCE [LARGE SCALE GENOMIC DNA]</scope>
    <source>
        <strain evidence="2 3">HSC-2F05</strain>
    </source>
</reference>
<accession>A0ABS7Y6T2</accession>
<dbReference type="PROSITE" id="PS51257">
    <property type="entry name" value="PROKAR_LIPOPROTEIN"/>
    <property type="match status" value="1"/>
</dbReference>
<name>A0ABS7Y6T2_9BURK</name>
<dbReference type="EMBL" id="JAHYBX010000001">
    <property type="protein sequence ID" value="MCA1854802.1"/>
    <property type="molecule type" value="Genomic_DNA"/>
</dbReference>